<gene>
    <name evidence="2" type="ORF">QCQ61_07290</name>
</gene>
<organism evidence="2 3">
    <name type="scientific">Aequorivita marisscotiae</name>
    <dbReference type="NCBI Taxonomy" id="3040348"/>
    <lineage>
        <taxon>Bacteria</taxon>
        <taxon>Pseudomonadati</taxon>
        <taxon>Bacteroidota</taxon>
        <taxon>Flavobacteriia</taxon>
        <taxon>Flavobacteriales</taxon>
        <taxon>Flavobacteriaceae</taxon>
        <taxon>Aequorivita</taxon>
    </lineage>
</organism>
<evidence type="ECO:0000259" key="1">
    <source>
        <dbReference type="Pfam" id="PF13588"/>
    </source>
</evidence>
<dbReference type="EMBL" id="CP122379">
    <property type="protein sequence ID" value="WGF93986.1"/>
    <property type="molecule type" value="Genomic_DNA"/>
</dbReference>
<evidence type="ECO:0000313" key="2">
    <source>
        <dbReference type="EMBL" id="WGF93986.1"/>
    </source>
</evidence>
<sequence length="390" mass="45451">MKKYIKNGKECVLCHSRKKLIQITPEEIIRQEFVSKLISDLNVPIEMIDVEVPLSYYQKGKRGRADIIVSGFDKENFKKIPLIVIECKAPTIYLTDKVFEQTMHYDEFLEPEIMAMTNGHETICYSWDYEIKDYREIISIPKYSDLIKGKGIEFQEEIVNEWKRPNHKDNIEKNRQILLADYNLGEDTDIKLVPFITNLVGLIYDDSEKANQLHLKNKTFISDGGIRFTTFGNAAGGSFTGEYRYFIVENDNHETELVSISIMGKISTKNHPKWKNSNGFTLFNVAIDDFENSHMSLEYSIDRFVEINDNQYSFWHDGTLTVGNKGRAKNKNVIDFIKIHSPHLIKNDKIYLGTIDNSKPFVWNDKNVNKLIANFIDYGFVRDEFRKTYK</sequence>
<proteinExistence type="predicted"/>
<keyword evidence="3" id="KW-1185">Reference proteome</keyword>
<reference evidence="2 3" key="1">
    <citation type="submission" date="2023-04" db="EMBL/GenBank/DDBJ databases">
        <title>Taxonomic identification of the Arctic strain Aequorivita sp. nov. and transcriptomic analysis in response to temperature stress.</title>
        <authorList>
            <person name="Liu W."/>
            <person name="Cong B."/>
            <person name="Lin J."/>
        </authorList>
    </citation>
    <scope>NUCLEOTIDE SEQUENCE [LARGE SCALE GENOMIC DNA]</scope>
    <source>
        <strain evidence="2 3">Ant34-E75</strain>
    </source>
</reference>
<dbReference type="Proteomes" id="UP001238523">
    <property type="component" value="Chromosome"/>
</dbReference>
<evidence type="ECO:0000313" key="3">
    <source>
        <dbReference type="Proteomes" id="UP001238523"/>
    </source>
</evidence>
<accession>A0ABY8KXW8</accession>
<dbReference type="InterPro" id="IPR029464">
    <property type="entry name" value="HSDR_N"/>
</dbReference>
<protein>
    <submittedName>
        <fullName evidence="2">Type I restriction enzyme HsdR N-terminal domain-containing protein</fullName>
    </submittedName>
</protein>
<feature type="domain" description="Type I restriction enzyme R protein N-terminal" evidence="1">
    <location>
        <begin position="25"/>
        <end position="141"/>
    </location>
</feature>
<dbReference type="Pfam" id="PF13588">
    <property type="entry name" value="HSDR_N_2"/>
    <property type="match status" value="1"/>
</dbReference>
<dbReference type="RefSeq" id="WP_279450117.1">
    <property type="nucleotide sequence ID" value="NZ_CP122379.1"/>
</dbReference>
<name>A0ABY8KXW8_9FLAO</name>
<dbReference type="Gene3D" id="3.90.1570.30">
    <property type="match status" value="1"/>
</dbReference>